<keyword evidence="8 10" id="KW-0411">Iron-sulfur</keyword>
<dbReference type="InterPro" id="IPR007197">
    <property type="entry name" value="rSAM"/>
</dbReference>
<dbReference type="NCBIfam" id="NF005609">
    <property type="entry name" value="PRK07360.1"/>
    <property type="match status" value="1"/>
</dbReference>
<dbReference type="PANTHER" id="PTHR43076">
    <property type="entry name" value="FO SYNTHASE (COFH)"/>
    <property type="match status" value="1"/>
</dbReference>
<dbReference type="InterPro" id="IPR006638">
    <property type="entry name" value="Elp3/MiaA/NifB-like_rSAM"/>
</dbReference>
<sequence length="375" mass="42512">MIKIKLTPKVDTFLTLEEIISKSSAEIEYVYSLLKKRGKNLFNLIKEADEIRFKLVGDKVSFVVNYNINFTNYCVGSCKFCSFKNSNNSLIKGYRMDTDKFKESVEDAIKKGVSEICIQGGLDPTFTYENYLELIKIIRRISPTVHIHAFSPSEIAYMSHISEENVEDVFRELKSKGLNSFPGTAAEILNDEVRKVICPEKITTQEWIDIVITGHNLGIHSSSTMMYGHIESLLDEAKHLVILKKIQEETGMFTEFVPLPFIHHYTLLYNKYGAQPGSTGLHDLTIFSSARVYFDSSIPNIQVSWPKLGLKFAQFSLYAGVNDLGGTLFHENISKSAGARYGEFTSVDDFVRIIADAGRIPVQRNTIYKEILSYE</sequence>
<dbReference type="PANTHER" id="PTHR43076:SF1">
    <property type="entry name" value="LIPOYL SYNTHASE 2"/>
    <property type="match status" value="1"/>
</dbReference>
<evidence type="ECO:0000256" key="5">
    <source>
        <dbReference type="ARBA" id="ARBA00022691"/>
    </source>
</evidence>
<keyword evidence="7 10" id="KW-0408">Iron</keyword>
<keyword evidence="6" id="KW-0479">Metal-binding</keyword>
<evidence type="ECO:0000256" key="6">
    <source>
        <dbReference type="ARBA" id="ARBA00022723"/>
    </source>
</evidence>
<dbReference type="GO" id="GO:0046872">
    <property type="term" value="F:metal ion binding"/>
    <property type="evidence" value="ECO:0007669"/>
    <property type="project" value="UniProtKB-KW"/>
</dbReference>
<dbReference type="GO" id="GO:0044689">
    <property type="term" value="F:7,8-didemethyl-8-hydroxy-5-deazariboflavin synthase activity"/>
    <property type="evidence" value="ECO:0007669"/>
    <property type="project" value="TreeGrafter"/>
</dbReference>
<dbReference type="SFLD" id="SFLDG01389">
    <property type="entry name" value="menaquinone_synthsis_involved"/>
    <property type="match status" value="1"/>
</dbReference>
<dbReference type="SFLD" id="SFLDG01064">
    <property type="entry name" value="F420__menaquinone_cofactor_bio"/>
    <property type="match status" value="1"/>
</dbReference>
<feature type="binding site" evidence="11">
    <location>
        <position position="151"/>
    </location>
    <ligand>
        <name>(3R)-3-methyl-D-ornithine</name>
        <dbReference type="ChEBI" id="CHEBI:64642"/>
    </ligand>
</feature>
<comment type="pathway">
    <text evidence="1">Cofactor biosynthesis; coenzyme F0 biosynthesis.</text>
</comment>
<dbReference type="GO" id="GO:0051539">
    <property type="term" value="F:4 iron, 4 sulfur cluster binding"/>
    <property type="evidence" value="ECO:0007669"/>
    <property type="project" value="UniProtKB-KW"/>
</dbReference>
<evidence type="ECO:0000256" key="3">
    <source>
        <dbReference type="ARBA" id="ARBA00022485"/>
    </source>
</evidence>
<dbReference type="Gene3D" id="3.20.20.70">
    <property type="entry name" value="Aldolase class I"/>
    <property type="match status" value="1"/>
</dbReference>
<dbReference type="SMART" id="SM00729">
    <property type="entry name" value="Elp3"/>
    <property type="match status" value="1"/>
</dbReference>
<evidence type="ECO:0000256" key="4">
    <source>
        <dbReference type="ARBA" id="ARBA00022679"/>
    </source>
</evidence>
<evidence type="ECO:0000256" key="9">
    <source>
        <dbReference type="ARBA" id="ARBA00048468"/>
    </source>
</evidence>
<dbReference type="InterPro" id="IPR045567">
    <property type="entry name" value="CofH/MnqC-like_C"/>
</dbReference>
<feature type="binding site" evidence="11">
    <location>
        <position position="304"/>
    </location>
    <ligand>
        <name>(3R)-3-methyl-D-ornithine</name>
        <dbReference type="ChEBI" id="CHEBI:64642"/>
    </ligand>
</feature>
<feature type="binding site" evidence="11">
    <location>
        <position position="80"/>
    </location>
    <ligand>
        <name>S-adenosyl-L-methionine</name>
        <dbReference type="ChEBI" id="CHEBI:59789"/>
    </ligand>
</feature>
<keyword evidence="5 10" id="KW-0949">S-adenosyl-L-methionine</keyword>
<evidence type="ECO:0000256" key="1">
    <source>
        <dbReference type="ARBA" id="ARBA00004712"/>
    </source>
</evidence>
<dbReference type="Pfam" id="PF19288">
    <property type="entry name" value="CofH_C"/>
    <property type="match status" value="1"/>
</dbReference>
<feature type="binding site" evidence="11">
    <location>
        <position position="187"/>
    </location>
    <ligand>
        <name>S-adenosyl-L-methionine</name>
        <dbReference type="ChEBI" id="CHEBI:59789"/>
    </ligand>
</feature>
<organism evidence="13">
    <name type="scientific">Candidatus Heimdallarchaeum aukensis</name>
    <dbReference type="NCBI Taxonomy" id="2876573"/>
    <lineage>
        <taxon>Archaea</taxon>
        <taxon>Promethearchaeati</taxon>
        <taxon>Candidatus Heimdallarchaeota</taxon>
        <taxon>Candidatus Heimdallarchaeia (ex Rinke et al. 2021) (nom. nud.)</taxon>
        <taxon>Candidatus Heimdallarchaeales</taxon>
        <taxon>Candidatus Heimdallarchaeaceae</taxon>
        <taxon>Candidatus Heimdallarchaeum</taxon>
    </lineage>
</organism>
<dbReference type="GO" id="GO:0141093">
    <property type="term" value="F:5-amino-6-(D-ribitylamino)uracil--L-tyrosine 4-hydroxyphenyl transferase activity"/>
    <property type="evidence" value="ECO:0007669"/>
    <property type="project" value="UniProtKB-EC"/>
</dbReference>
<dbReference type="SFLD" id="SFLDS00029">
    <property type="entry name" value="Radical_SAM"/>
    <property type="match status" value="1"/>
</dbReference>
<dbReference type="PIRSF" id="PIRSF004762">
    <property type="entry name" value="CHP00423"/>
    <property type="match status" value="1"/>
</dbReference>
<evidence type="ECO:0000256" key="10">
    <source>
        <dbReference type="PIRSR" id="PIRSR004762-1"/>
    </source>
</evidence>
<name>A0A9Y1BJY5_9ARCH</name>
<evidence type="ECO:0000256" key="8">
    <source>
        <dbReference type="ARBA" id="ARBA00023014"/>
    </source>
</evidence>
<dbReference type="EMBL" id="CP084166">
    <property type="protein sequence ID" value="UJG40275.1"/>
    <property type="molecule type" value="Genomic_DNA"/>
</dbReference>
<dbReference type="AlphaFoldDB" id="A0A9Y1BJY5"/>
<dbReference type="InterPro" id="IPR020050">
    <property type="entry name" value="FO_synthase_su2"/>
</dbReference>
<evidence type="ECO:0000256" key="2">
    <source>
        <dbReference type="ARBA" id="ARBA00012289"/>
    </source>
</evidence>
<dbReference type="Proteomes" id="UP001201020">
    <property type="component" value="Chromosome"/>
</dbReference>
<accession>A0A9Y1BJY5</accession>
<feature type="domain" description="Elp3/MiaA/NifB-like radical SAM core" evidence="12">
    <location>
        <begin position="64"/>
        <end position="286"/>
    </location>
</feature>
<evidence type="ECO:0000256" key="7">
    <source>
        <dbReference type="ARBA" id="ARBA00023004"/>
    </source>
</evidence>
<keyword evidence="3 10" id="KW-0004">4Fe-4S</keyword>
<keyword evidence="4 13" id="KW-0808">Transferase</keyword>
<gene>
    <name evidence="13" type="primary">cofH</name>
    <name evidence="13" type="ORF">K9W45_10595</name>
</gene>
<comment type="cofactor">
    <cofactor evidence="10">
        <name>[4Fe-4S] cluster</name>
        <dbReference type="ChEBI" id="CHEBI:49883"/>
    </cofactor>
    <text evidence="10">Binds 1 [4Fe-4S] cluster. The cluster is coordinated with 3 cysteines and an exchangeable S-adenosyl-L-methionine.</text>
</comment>
<dbReference type="Pfam" id="PF04055">
    <property type="entry name" value="Radical_SAM"/>
    <property type="match status" value="1"/>
</dbReference>
<comment type="catalytic activity">
    <reaction evidence="9">
        <text>5-amino-6-(D-ribitylamino)uracil + L-tyrosine + S-adenosyl-L-methionine = 5-amino-5-(4-hydroxybenzyl)-6-(D-ribitylimino)-5,6-dihydrouracil + 2-iminoacetate + 5'-deoxyadenosine + L-methionine + H(+)</text>
        <dbReference type="Rhea" id="RHEA:55200"/>
        <dbReference type="ChEBI" id="CHEBI:15378"/>
        <dbReference type="ChEBI" id="CHEBI:15934"/>
        <dbReference type="ChEBI" id="CHEBI:17319"/>
        <dbReference type="ChEBI" id="CHEBI:57844"/>
        <dbReference type="ChEBI" id="CHEBI:58315"/>
        <dbReference type="ChEBI" id="CHEBI:59789"/>
        <dbReference type="ChEBI" id="CHEBI:77846"/>
        <dbReference type="ChEBI" id="CHEBI:85936"/>
        <dbReference type="EC" id="2.5.1.147"/>
    </reaction>
</comment>
<dbReference type="InterPro" id="IPR058240">
    <property type="entry name" value="rSAM_sf"/>
</dbReference>
<dbReference type="NCBIfam" id="TIGR00423">
    <property type="entry name" value="CofH family radical SAM protein"/>
    <property type="match status" value="1"/>
</dbReference>
<reference evidence="13" key="1">
    <citation type="journal article" date="2022" name="Nat. Microbiol.">
        <title>Unique mobile elements and scalable gene flow at the prokaryote-eukaryote boundary revealed by circularized Asgard archaea genomes.</title>
        <authorList>
            <person name="Wu F."/>
            <person name="Speth D.R."/>
            <person name="Philosof A."/>
            <person name="Cremiere A."/>
            <person name="Narayanan A."/>
            <person name="Barco R.A."/>
            <person name="Connon S.A."/>
            <person name="Amend J.P."/>
            <person name="Antoshechkin I.A."/>
            <person name="Orphan V.J."/>
        </authorList>
    </citation>
    <scope>NUCLEOTIDE SEQUENCE</scope>
    <source>
        <strain evidence="13">PM71</strain>
    </source>
</reference>
<proteinExistence type="inferred from homology"/>
<dbReference type="SUPFAM" id="SSF102114">
    <property type="entry name" value="Radical SAM enzymes"/>
    <property type="match status" value="1"/>
</dbReference>
<evidence type="ECO:0000313" key="13">
    <source>
        <dbReference type="EMBL" id="UJG40275.1"/>
    </source>
</evidence>
<dbReference type="CDD" id="cd01335">
    <property type="entry name" value="Radical_SAM"/>
    <property type="match status" value="1"/>
</dbReference>
<dbReference type="HAMAP" id="MF_01612">
    <property type="entry name" value="FO_synth_sub2"/>
    <property type="match status" value="1"/>
</dbReference>
<dbReference type="EC" id="2.5.1.147" evidence="2"/>
<dbReference type="SFLD" id="SFLDG01388">
    <property type="entry name" value="7_8-didemethyl-8-hydroxy-5-dea"/>
    <property type="match status" value="1"/>
</dbReference>
<feature type="binding site" evidence="10">
    <location>
        <position position="74"/>
    </location>
    <ligand>
        <name>[4Fe-4S] cluster</name>
        <dbReference type="ChEBI" id="CHEBI:49883"/>
        <note>4Fe-4S-S-AdoMet</note>
    </ligand>
</feature>
<dbReference type="NCBIfam" id="TIGR03551">
    <property type="entry name" value="F420_cofH"/>
    <property type="match status" value="1"/>
</dbReference>
<evidence type="ECO:0000256" key="11">
    <source>
        <dbReference type="PIRSR" id="PIRSR004762-2"/>
    </source>
</evidence>
<feature type="binding site" evidence="10">
    <location>
        <position position="78"/>
    </location>
    <ligand>
        <name>[4Fe-4S] cluster</name>
        <dbReference type="ChEBI" id="CHEBI:49883"/>
        <note>4Fe-4S-S-AdoMet</note>
    </ligand>
</feature>
<dbReference type="InterPro" id="IPR019940">
    <property type="entry name" value="CofH_family"/>
</dbReference>
<dbReference type="InterPro" id="IPR034405">
    <property type="entry name" value="F420"/>
</dbReference>
<feature type="binding site" evidence="10">
    <location>
        <position position="81"/>
    </location>
    <ligand>
        <name>[4Fe-4S] cluster</name>
        <dbReference type="ChEBI" id="CHEBI:49883"/>
        <note>4Fe-4S-S-AdoMet</note>
    </ligand>
</feature>
<dbReference type="InterPro" id="IPR013785">
    <property type="entry name" value="Aldolase_TIM"/>
</dbReference>
<protein>
    <recommendedName>
        <fullName evidence="2">5-amino-6-(D-ribitylamino)uracil--L-tyrosine 4-hydroxyphenyl transferase</fullName>
        <ecNumber evidence="2">2.5.1.147</ecNumber>
    </recommendedName>
</protein>
<evidence type="ECO:0000259" key="12">
    <source>
        <dbReference type="SMART" id="SM00729"/>
    </source>
</evidence>